<feature type="region of interest" description="Disordered" evidence="1">
    <location>
        <begin position="53"/>
        <end position="146"/>
    </location>
</feature>
<keyword evidence="3" id="KW-1185">Reference proteome</keyword>
<feature type="compositionally biased region" description="Polar residues" evidence="1">
    <location>
        <begin position="74"/>
        <end position="94"/>
    </location>
</feature>
<dbReference type="EMBL" id="MVHF01000034">
    <property type="protein sequence ID" value="ORA29898.1"/>
    <property type="molecule type" value="Genomic_DNA"/>
</dbReference>
<accession>A0A1X0AJ77</accession>
<gene>
    <name evidence="2" type="ORF">BST13_26515</name>
</gene>
<dbReference type="STRING" id="1927124.BST13_26515"/>
<dbReference type="Proteomes" id="UP000192448">
    <property type="component" value="Unassembled WGS sequence"/>
</dbReference>
<evidence type="ECO:0000313" key="3">
    <source>
        <dbReference type="Proteomes" id="UP000192448"/>
    </source>
</evidence>
<reference evidence="2 3" key="1">
    <citation type="submission" date="2017-02" db="EMBL/GenBank/DDBJ databases">
        <title>The new phylogeny of genus Mycobacterium.</title>
        <authorList>
            <person name="Tortoli E."/>
            <person name="Trovato A."/>
            <person name="Cirillo D.M."/>
        </authorList>
    </citation>
    <scope>NUCLEOTIDE SEQUENCE [LARGE SCALE GENOMIC DNA]</scope>
    <source>
        <strain evidence="2 3">RW6</strain>
    </source>
</reference>
<protein>
    <submittedName>
        <fullName evidence="2">Uncharacterized protein</fullName>
    </submittedName>
</protein>
<name>A0A1X0AJ77_9MYCO</name>
<proteinExistence type="predicted"/>
<organism evidence="2 3">
    <name type="scientific">Mycobacterium aquaticum</name>
    <dbReference type="NCBI Taxonomy" id="1927124"/>
    <lineage>
        <taxon>Bacteria</taxon>
        <taxon>Bacillati</taxon>
        <taxon>Actinomycetota</taxon>
        <taxon>Actinomycetes</taxon>
        <taxon>Mycobacteriales</taxon>
        <taxon>Mycobacteriaceae</taxon>
        <taxon>Mycobacterium</taxon>
    </lineage>
</organism>
<dbReference type="AlphaFoldDB" id="A0A1X0AJ77"/>
<sequence length="146" mass="15884">MVFAVVMPVAVFAWMAGNKHNKRNPAKDGKIGVAANEEPAPFGQCEAWSADAAANAELHRQKPAALRPEPVGTDSPTSTTVWQRRPPNSATTQWDRADTMLPASLTSQARRTADPKESSRPTEQSTHRARVEEPRRGPQIDTSATT</sequence>
<evidence type="ECO:0000256" key="1">
    <source>
        <dbReference type="SAM" id="MobiDB-lite"/>
    </source>
</evidence>
<evidence type="ECO:0000313" key="2">
    <source>
        <dbReference type="EMBL" id="ORA29898.1"/>
    </source>
</evidence>
<feature type="compositionally biased region" description="Basic and acidic residues" evidence="1">
    <location>
        <begin position="111"/>
        <end position="138"/>
    </location>
</feature>
<comment type="caution">
    <text evidence="2">The sequence shown here is derived from an EMBL/GenBank/DDBJ whole genome shotgun (WGS) entry which is preliminary data.</text>
</comment>